<protein>
    <submittedName>
        <fullName evidence="1">Uncharacterized protein</fullName>
    </submittedName>
</protein>
<proteinExistence type="predicted"/>
<evidence type="ECO:0000313" key="1">
    <source>
        <dbReference type="EMBL" id="MFD2419275.1"/>
    </source>
</evidence>
<dbReference type="RefSeq" id="WP_378267277.1">
    <property type="nucleotide sequence ID" value="NZ_JBHUKR010000011.1"/>
</dbReference>
<accession>A0ABW5FYE2</accession>
<reference evidence="2" key="1">
    <citation type="journal article" date="2019" name="Int. J. Syst. Evol. Microbiol.">
        <title>The Global Catalogue of Microorganisms (GCM) 10K type strain sequencing project: providing services to taxonomists for standard genome sequencing and annotation.</title>
        <authorList>
            <consortium name="The Broad Institute Genomics Platform"/>
            <consortium name="The Broad Institute Genome Sequencing Center for Infectious Disease"/>
            <person name="Wu L."/>
            <person name="Ma J."/>
        </authorList>
    </citation>
    <scope>NUCLEOTIDE SEQUENCE [LARGE SCALE GENOMIC DNA]</scope>
    <source>
        <strain evidence="2">CGMCC 4.7645</strain>
    </source>
</reference>
<keyword evidence="2" id="KW-1185">Reference proteome</keyword>
<evidence type="ECO:0000313" key="2">
    <source>
        <dbReference type="Proteomes" id="UP001597417"/>
    </source>
</evidence>
<dbReference type="Proteomes" id="UP001597417">
    <property type="component" value="Unassembled WGS sequence"/>
</dbReference>
<organism evidence="1 2">
    <name type="scientific">Amycolatopsis pigmentata</name>
    <dbReference type="NCBI Taxonomy" id="450801"/>
    <lineage>
        <taxon>Bacteria</taxon>
        <taxon>Bacillati</taxon>
        <taxon>Actinomycetota</taxon>
        <taxon>Actinomycetes</taxon>
        <taxon>Pseudonocardiales</taxon>
        <taxon>Pseudonocardiaceae</taxon>
        <taxon>Amycolatopsis</taxon>
    </lineage>
</organism>
<gene>
    <name evidence="1" type="ORF">ACFSXZ_23360</name>
</gene>
<dbReference type="EMBL" id="JBHUKR010000011">
    <property type="protein sequence ID" value="MFD2419275.1"/>
    <property type="molecule type" value="Genomic_DNA"/>
</dbReference>
<name>A0ABW5FYE2_9PSEU</name>
<comment type="caution">
    <text evidence="1">The sequence shown here is derived from an EMBL/GenBank/DDBJ whole genome shotgun (WGS) entry which is preliminary data.</text>
</comment>
<sequence length="249" mass="27112">MTTIRDEMPETRALLGVDVIDSASNEGYRLNALWVALDRMMHTALTDNGIPPGEVLNSEPGGDGGLYTLPGHRLGAMLDLTTRLDELAATHNRFHKPEIKLRIAIELGAVGDETGYYAPKIRLNRLLNAGAFKALMERCLRERPDGSVNSGLIISRSAFHEAFGGAYTATVHRHEFVEIEAAEKKFKEMAWVRVPGLDSRTLAEFASARAEATRARAETGKVVNQVFGAMNGVQAGDVHGDINFGTGPR</sequence>